<comment type="caution">
    <text evidence="2">The sequence shown here is derived from an EMBL/GenBank/DDBJ whole genome shotgun (WGS) entry which is preliminary data.</text>
</comment>
<feature type="signal peptide" evidence="1">
    <location>
        <begin position="1"/>
        <end position="20"/>
    </location>
</feature>
<evidence type="ECO:0000256" key="1">
    <source>
        <dbReference type="SAM" id="SignalP"/>
    </source>
</evidence>
<proteinExistence type="predicted"/>
<name>A0A5B2VTJ2_9BACT</name>
<evidence type="ECO:0000313" key="2">
    <source>
        <dbReference type="EMBL" id="KAA2241606.1"/>
    </source>
</evidence>
<feature type="chain" id="PRO_5022750897" description="LTXXQ motif family protein" evidence="1">
    <location>
        <begin position="21"/>
        <end position="125"/>
    </location>
</feature>
<dbReference type="RefSeq" id="WP_149839113.1">
    <property type="nucleotide sequence ID" value="NZ_VUOC01000003.1"/>
</dbReference>
<reference evidence="2 3" key="1">
    <citation type="submission" date="2019-09" db="EMBL/GenBank/DDBJ databases">
        <title>Chitinophaga ginsengihumi sp. nov., isolated from soil of ginseng rhizosphere.</title>
        <authorList>
            <person name="Lee J."/>
        </authorList>
    </citation>
    <scope>NUCLEOTIDE SEQUENCE [LARGE SCALE GENOMIC DNA]</scope>
    <source>
        <strain evidence="2 3">BN140078</strain>
    </source>
</reference>
<keyword evidence="1" id="KW-0732">Signal</keyword>
<accession>A0A5B2VTJ2</accession>
<evidence type="ECO:0000313" key="3">
    <source>
        <dbReference type="Proteomes" id="UP000324611"/>
    </source>
</evidence>
<dbReference type="Proteomes" id="UP000324611">
    <property type="component" value="Unassembled WGS sequence"/>
</dbReference>
<gene>
    <name evidence="2" type="ORF">F0L74_17095</name>
</gene>
<protein>
    <recommendedName>
        <fullName evidence="4">LTXXQ motif family protein</fullName>
    </recommendedName>
</protein>
<sequence>MKLLLSILLLSFSTHMLAQAPPMPGKKLKEALSLTAQQYNELHRLTATYRQQIKDIQGNGQLTDTPQLAQLKGLQQTYDAKVKGLLNGPQYEQFLQWTAKRQAQVQRVQQLQDRQLPGRTSPGKT</sequence>
<dbReference type="AlphaFoldDB" id="A0A5B2VTJ2"/>
<keyword evidence="3" id="KW-1185">Reference proteome</keyword>
<dbReference type="EMBL" id="VUOC01000003">
    <property type="protein sequence ID" value="KAA2241606.1"/>
    <property type="molecule type" value="Genomic_DNA"/>
</dbReference>
<reference evidence="2 3" key="2">
    <citation type="submission" date="2019-09" db="EMBL/GenBank/DDBJ databases">
        <authorList>
            <person name="Jin C."/>
        </authorList>
    </citation>
    <scope>NUCLEOTIDE SEQUENCE [LARGE SCALE GENOMIC DNA]</scope>
    <source>
        <strain evidence="2 3">BN140078</strain>
    </source>
</reference>
<organism evidence="2 3">
    <name type="scientific">Chitinophaga agrisoli</name>
    <dbReference type="NCBI Taxonomy" id="2607653"/>
    <lineage>
        <taxon>Bacteria</taxon>
        <taxon>Pseudomonadati</taxon>
        <taxon>Bacteroidota</taxon>
        <taxon>Chitinophagia</taxon>
        <taxon>Chitinophagales</taxon>
        <taxon>Chitinophagaceae</taxon>
        <taxon>Chitinophaga</taxon>
    </lineage>
</organism>
<evidence type="ECO:0008006" key="4">
    <source>
        <dbReference type="Google" id="ProtNLM"/>
    </source>
</evidence>